<dbReference type="OrthoDB" id="8482021at2"/>
<sequence length="249" mass="27768">MGLKDAVDAFPNVAALDGVPDAWEWSPAPGLNFSGVVDARSGVLFQSHYRGKRDTRVNEAVAKFIRAHSGELAVPTRPLNPVSGFSAPGYSFDVLVALPPEIHRHYEYENPELNPFVYVVFPAYALEFAGDEDEAEAEARERQIDPWVLDREPVPYLKMRFDNTRTQARSRGSARGFARHAMFHHELGELEGSPGSFVEFENRHHEVWRVEWDGGLVLTGAGIEGARRLGLAELRAFADERLRGEGNLA</sequence>
<name>A0A5C4VC75_9ACTN</name>
<dbReference type="AlphaFoldDB" id="A0A5C4VC75"/>
<accession>A0A5C4VC75</accession>
<reference evidence="1 2" key="1">
    <citation type="submission" date="2019-06" db="EMBL/GenBank/DDBJ databases">
        <title>Draft genome of Streptomyces sedi sp. JCM16909.</title>
        <authorList>
            <person name="Klykleung N."/>
            <person name="Tanasupawat S."/>
            <person name="Kudo T."/>
            <person name="Yuki M."/>
            <person name="Ohkuma M."/>
        </authorList>
    </citation>
    <scope>NUCLEOTIDE SEQUENCE [LARGE SCALE GENOMIC DNA]</scope>
    <source>
        <strain evidence="1 2">JCM 16909</strain>
    </source>
</reference>
<evidence type="ECO:0000313" key="2">
    <source>
        <dbReference type="Proteomes" id="UP000311713"/>
    </source>
</evidence>
<dbReference type="RefSeq" id="WP_139640626.1">
    <property type="nucleotide sequence ID" value="NZ_BAAAZS010000006.1"/>
</dbReference>
<proteinExistence type="predicted"/>
<organism evidence="1 2">
    <name type="scientific">Streptomyces sedi</name>
    <dbReference type="NCBI Taxonomy" id="555059"/>
    <lineage>
        <taxon>Bacteria</taxon>
        <taxon>Bacillati</taxon>
        <taxon>Actinomycetota</taxon>
        <taxon>Actinomycetes</taxon>
        <taxon>Kitasatosporales</taxon>
        <taxon>Streptomycetaceae</taxon>
        <taxon>Streptomyces</taxon>
    </lineage>
</organism>
<protein>
    <submittedName>
        <fullName evidence="1">Uncharacterized protein</fullName>
    </submittedName>
</protein>
<dbReference type="EMBL" id="VDGT01000002">
    <property type="protein sequence ID" value="TNM33488.1"/>
    <property type="molecule type" value="Genomic_DNA"/>
</dbReference>
<dbReference type="Proteomes" id="UP000311713">
    <property type="component" value="Unassembled WGS sequence"/>
</dbReference>
<keyword evidence="2" id="KW-1185">Reference proteome</keyword>
<comment type="caution">
    <text evidence="1">The sequence shown here is derived from an EMBL/GenBank/DDBJ whole genome shotgun (WGS) entry which is preliminary data.</text>
</comment>
<gene>
    <name evidence="1" type="ORF">FH715_03800</name>
</gene>
<evidence type="ECO:0000313" key="1">
    <source>
        <dbReference type="EMBL" id="TNM33488.1"/>
    </source>
</evidence>